<evidence type="ECO:0000313" key="4">
    <source>
        <dbReference type="Proteomes" id="UP000825591"/>
    </source>
</evidence>
<accession>A0A1E2TII5</accession>
<dbReference type="EMBL" id="CP081966">
    <property type="protein sequence ID" value="QZP25069.1"/>
    <property type="molecule type" value="Genomic_DNA"/>
</dbReference>
<sequence length="139" mass="15615">MADWSGVMYGFYTDTSLEAGLAALTEKAARLGFQSQQECIRGEEFILFYKDEGMLKAHLEQGYNLGATGEGCFGVEAKPAALNGIATLFEFEGDSDFEPYDINLRFNRIFYYVLVLPDSVEKSDFCQRIHTLFSETLMA</sequence>
<keyword evidence="4" id="KW-1185">Reference proteome</keyword>
<reference evidence="2 4" key="2">
    <citation type="submission" date="2021-08" db="EMBL/GenBank/DDBJ databases">
        <title>Bactericidal Effect of Pseudomonas oryziphila sp. nov., a novel Pseudomonas Species Against Xanthomonas oryzae Reduces Disease Severity of Bacterial Leaf Streak of Rice.</title>
        <authorList>
            <person name="Yang R."/>
            <person name="Li S."/>
            <person name="Li Y."/>
            <person name="Yan Y."/>
            <person name="Fang Y."/>
            <person name="Zou L."/>
            <person name="Chen G."/>
        </authorList>
    </citation>
    <scope>NUCLEOTIDE SEQUENCE [LARGE SCALE GENOMIC DNA]</scope>
    <source>
        <strain evidence="2 4">DSM 17497</strain>
    </source>
</reference>
<reference evidence="1 3" key="1">
    <citation type="submission" date="2020-07" db="EMBL/GenBank/DDBJ databases">
        <title>Diversity of carbapenemase encoding genes among Pseudomonas putida group clinical isolates in a tertiary Brazilian hospital.</title>
        <authorList>
            <person name="Alberto-Lei F."/>
            <person name="Nodari C.S."/>
            <person name="Streling A.P."/>
            <person name="Paulino J.T."/>
            <person name="Bessa-Neto F.O."/>
            <person name="Cayo R."/>
            <person name="Gales A.C."/>
        </authorList>
    </citation>
    <scope>NUCLEOTIDE SEQUENCE [LARGE SCALE GENOMIC DNA]</scope>
    <source>
        <strain evidence="1 3">14802</strain>
    </source>
</reference>
<organism evidence="1 3">
    <name type="scientific">Pseudomonas mosselii</name>
    <dbReference type="NCBI Taxonomy" id="78327"/>
    <lineage>
        <taxon>Bacteria</taxon>
        <taxon>Pseudomonadati</taxon>
        <taxon>Pseudomonadota</taxon>
        <taxon>Gammaproteobacteria</taxon>
        <taxon>Pseudomonadales</taxon>
        <taxon>Pseudomonadaceae</taxon>
        <taxon>Pseudomonas</taxon>
    </lineage>
</organism>
<dbReference type="Proteomes" id="UP000541770">
    <property type="component" value="Unassembled WGS sequence"/>
</dbReference>
<dbReference type="AlphaFoldDB" id="A0A1E2TII5"/>
<evidence type="ECO:0000313" key="1">
    <source>
        <dbReference type="EMBL" id="MBA6065341.1"/>
    </source>
</evidence>
<protein>
    <submittedName>
        <fullName evidence="1">Uncharacterized protein</fullName>
    </submittedName>
</protein>
<evidence type="ECO:0000313" key="2">
    <source>
        <dbReference type="EMBL" id="QZP25069.1"/>
    </source>
</evidence>
<proteinExistence type="predicted"/>
<gene>
    <name evidence="1" type="ORF">H4C75_11270</name>
    <name evidence="2" type="ORF">K5H97_19870</name>
</gene>
<name>A0A1E2TII5_9PSED</name>
<dbReference type="Proteomes" id="UP000825591">
    <property type="component" value="Chromosome"/>
</dbReference>
<dbReference type="EMBL" id="JACGDE010000006">
    <property type="protein sequence ID" value="MBA6065341.1"/>
    <property type="molecule type" value="Genomic_DNA"/>
</dbReference>
<dbReference type="RefSeq" id="WP_028692888.1">
    <property type="nucleotide sequence ID" value="NZ_CP081966.1"/>
</dbReference>
<evidence type="ECO:0000313" key="3">
    <source>
        <dbReference type="Proteomes" id="UP000541770"/>
    </source>
</evidence>